<name>A0A562SP07_CHIJA</name>
<dbReference type="InterPro" id="IPR058060">
    <property type="entry name" value="HYC_CC_PP"/>
</dbReference>
<sequence>MKRLLVSILMVVYLSSSVGANVYRHYCMNRLVAWGVGDENSMSDACSYCGMGKTSPGEHCRKQASGCCHNEHQLIKIEKDQKKVDENVKLAKPYLLAITQFPVEFYNVFVPSAVTVYPTTHAPPATGKVTLFIRNCVFRI</sequence>
<dbReference type="Pfam" id="PF26622">
    <property type="entry name" value="DUF8199"/>
    <property type="match status" value="1"/>
</dbReference>
<organism evidence="1 2">
    <name type="scientific">Chitinophaga japonensis</name>
    <name type="common">Flexibacter japonensis</name>
    <dbReference type="NCBI Taxonomy" id="104662"/>
    <lineage>
        <taxon>Bacteria</taxon>
        <taxon>Pseudomonadati</taxon>
        <taxon>Bacteroidota</taxon>
        <taxon>Chitinophagia</taxon>
        <taxon>Chitinophagales</taxon>
        <taxon>Chitinophagaceae</taxon>
        <taxon>Chitinophaga</taxon>
    </lineage>
</organism>
<gene>
    <name evidence="1" type="ORF">LX66_5199</name>
</gene>
<accession>A0A562SP07</accession>
<dbReference type="AlphaFoldDB" id="A0A562SP07"/>
<evidence type="ECO:0000313" key="1">
    <source>
        <dbReference type="EMBL" id="TWI82624.1"/>
    </source>
</evidence>
<dbReference type="EMBL" id="VLLG01000006">
    <property type="protein sequence ID" value="TWI82624.1"/>
    <property type="molecule type" value="Genomic_DNA"/>
</dbReference>
<evidence type="ECO:0000313" key="2">
    <source>
        <dbReference type="Proteomes" id="UP000316778"/>
    </source>
</evidence>
<dbReference type="RefSeq" id="WP_425545330.1">
    <property type="nucleotide sequence ID" value="NZ_BAAAFY010000006.1"/>
</dbReference>
<comment type="caution">
    <text evidence="1">The sequence shown here is derived from an EMBL/GenBank/DDBJ whole genome shotgun (WGS) entry which is preliminary data.</text>
</comment>
<reference evidence="1 2" key="1">
    <citation type="journal article" date="2013" name="Stand. Genomic Sci.">
        <title>Genomic Encyclopedia of Type Strains, Phase I: The one thousand microbial genomes (KMG-I) project.</title>
        <authorList>
            <person name="Kyrpides N.C."/>
            <person name="Woyke T."/>
            <person name="Eisen J.A."/>
            <person name="Garrity G."/>
            <person name="Lilburn T.G."/>
            <person name="Beck B.J."/>
            <person name="Whitman W.B."/>
            <person name="Hugenholtz P."/>
            <person name="Klenk H.P."/>
        </authorList>
    </citation>
    <scope>NUCLEOTIDE SEQUENCE [LARGE SCALE GENOMIC DNA]</scope>
    <source>
        <strain evidence="1 2">DSM 13484</strain>
    </source>
</reference>
<dbReference type="InterPro" id="IPR058512">
    <property type="entry name" value="DUF8199"/>
</dbReference>
<dbReference type="NCBIfam" id="NF047658">
    <property type="entry name" value="HYC_CC_PP"/>
    <property type="match status" value="1"/>
</dbReference>
<proteinExistence type="predicted"/>
<dbReference type="Proteomes" id="UP000316778">
    <property type="component" value="Unassembled WGS sequence"/>
</dbReference>
<keyword evidence="2" id="KW-1185">Reference proteome</keyword>
<protein>
    <submittedName>
        <fullName evidence="1">Uncharacterized protein</fullName>
    </submittedName>
</protein>